<feature type="domain" description="GGDEF" evidence="3">
    <location>
        <begin position="288"/>
        <end position="424"/>
    </location>
</feature>
<evidence type="ECO:0000259" key="3">
    <source>
        <dbReference type="PROSITE" id="PS50887"/>
    </source>
</evidence>
<dbReference type="Proteomes" id="UP000612585">
    <property type="component" value="Unassembled WGS sequence"/>
</dbReference>
<dbReference type="InterPro" id="IPR035919">
    <property type="entry name" value="EAL_sf"/>
</dbReference>
<keyword evidence="1" id="KW-0812">Transmembrane</keyword>
<dbReference type="InterPro" id="IPR043128">
    <property type="entry name" value="Rev_trsase/Diguanyl_cyclase"/>
</dbReference>
<dbReference type="EMBL" id="BOPG01000048">
    <property type="protein sequence ID" value="GIJ59698.1"/>
    <property type="molecule type" value="Genomic_DNA"/>
</dbReference>
<comment type="caution">
    <text evidence="4">The sequence shown here is derived from an EMBL/GenBank/DDBJ whole genome shotgun (WGS) entry which is preliminary data.</text>
</comment>
<keyword evidence="1" id="KW-0472">Membrane</keyword>
<dbReference type="PANTHER" id="PTHR33121:SF70">
    <property type="entry name" value="SIGNALING PROTEIN YKOW"/>
    <property type="match status" value="1"/>
</dbReference>
<dbReference type="PANTHER" id="PTHR33121">
    <property type="entry name" value="CYCLIC DI-GMP PHOSPHODIESTERASE PDEF"/>
    <property type="match status" value="1"/>
</dbReference>
<dbReference type="InterPro" id="IPR000160">
    <property type="entry name" value="GGDEF_dom"/>
</dbReference>
<feature type="transmembrane region" description="Helical" evidence="1">
    <location>
        <begin position="72"/>
        <end position="89"/>
    </location>
</feature>
<dbReference type="RefSeq" id="WP_204002580.1">
    <property type="nucleotide sequence ID" value="NZ_BOPG01000048.1"/>
</dbReference>
<dbReference type="SMART" id="SM00052">
    <property type="entry name" value="EAL"/>
    <property type="match status" value="1"/>
</dbReference>
<keyword evidence="5" id="KW-1185">Reference proteome</keyword>
<gene>
    <name evidence="4" type="ORF">Vau01_072140</name>
</gene>
<sequence>MAAAVAAAHGLGFVPISVGPDSRAVTTADIVAICAAFGAYAVADEVLSSPVLSLASGSSVRQIFMTNVDVRFAIKMGGLVVTIAMYFVLIESDALLLVMPILVYGLHLATAIRVRTRSERDTWQRLSRATDEFNSVDFDGVLRTAVLRAAELFSVHEVEVEILDPPRLVRGDANDVLYDGPPAGAPASSGQAIGIDLTTSADVASLGELRLLIRGGQITLSERETYTLATFAAALRTAIRNATTFTETKRLAESHARAAAIDPLTELANRRRLTEYGEQVLAARPPNGVTALLLIDLNHFKEINDTLGHSAGDQVLVEAGLRLKATAQPDDLVARLGGDEFAILLVGLPAPALALSRAHALLACLNPPMVVDGVRVSVEASGGVAVATSDRPGKRTVEELLRRADVAMYQAKRNGQRVVTFDQSRDTADVDMLSLGGEIARGIAEKEFIVNFQPIVDLGTGDCVGAEALTRWAHPKHGNLAPNRFLDSVERSGQLAAFTEEVLDQALCAATLWAESGFGMPVSVNVTPRSLLDTTFPDMVERQLSGREELAANLVIELTESVTLSQLEVVDDVLGRLRGLGLQLALDDFGTGYSSLATLARVPVQELKIDRSFVAAMDAPIEAAVVRSTIELGRSLGLSVVAEGVESERQRAKLWEYGCPLAQGHLFAKPMPLAKLMTLLQAGPGGKPGRLAEPLHETGSVIRIPPSRRARGQQAADGS</sequence>
<accession>A0A8J4E384</accession>
<dbReference type="Gene3D" id="3.20.20.450">
    <property type="entry name" value="EAL domain"/>
    <property type="match status" value="1"/>
</dbReference>
<evidence type="ECO:0008006" key="6">
    <source>
        <dbReference type="Google" id="ProtNLM"/>
    </source>
</evidence>
<dbReference type="SUPFAM" id="SSF55073">
    <property type="entry name" value="Nucleotide cyclase"/>
    <property type="match status" value="1"/>
</dbReference>
<dbReference type="Gene3D" id="3.30.70.270">
    <property type="match status" value="1"/>
</dbReference>
<reference evidence="4" key="1">
    <citation type="submission" date="2021-01" db="EMBL/GenBank/DDBJ databases">
        <title>Whole genome shotgun sequence of Virgisporangium aurantiacum NBRC 16421.</title>
        <authorList>
            <person name="Komaki H."/>
            <person name="Tamura T."/>
        </authorList>
    </citation>
    <scope>NUCLEOTIDE SEQUENCE</scope>
    <source>
        <strain evidence="4">NBRC 16421</strain>
    </source>
</reference>
<proteinExistence type="predicted"/>
<dbReference type="Pfam" id="PF00990">
    <property type="entry name" value="GGDEF"/>
    <property type="match status" value="1"/>
</dbReference>
<dbReference type="AlphaFoldDB" id="A0A8J4E384"/>
<evidence type="ECO:0000256" key="1">
    <source>
        <dbReference type="SAM" id="Phobius"/>
    </source>
</evidence>
<dbReference type="InterPro" id="IPR050706">
    <property type="entry name" value="Cyclic-di-GMP_PDE-like"/>
</dbReference>
<dbReference type="GO" id="GO:0071111">
    <property type="term" value="F:cyclic-guanylate-specific phosphodiesterase activity"/>
    <property type="evidence" value="ECO:0007669"/>
    <property type="project" value="InterPro"/>
</dbReference>
<dbReference type="SMART" id="SM00267">
    <property type="entry name" value="GGDEF"/>
    <property type="match status" value="1"/>
</dbReference>
<keyword evidence="1" id="KW-1133">Transmembrane helix</keyword>
<dbReference type="Pfam" id="PF00563">
    <property type="entry name" value="EAL"/>
    <property type="match status" value="1"/>
</dbReference>
<dbReference type="PROSITE" id="PS50887">
    <property type="entry name" value="GGDEF"/>
    <property type="match status" value="1"/>
</dbReference>
<evidence type="ECO:0000313" key="5">
    <source>
        <dbReference type="Proteomes" id="UP000612585"/>
    </source>
</evidence>
<dbReference type="InterPro" id="IPR029787">
    <property type="entry name" value="Nucleotide_cyclase"/>
</dbReference>
<dbReference type="CDD" id="cd01948">
    <property type="entry name" value="EAL"/>
    <property type="match status" value="1"/>
</dbReference>
<dbReference type="SUPFAM" id="SSF141868">
    <property type="entry name" value="EAL domain-like"/>
    <property type="match status" value="1"/>
</dbReference>
<dbReference type="NCBIfam" id="TIGR00254">
    <property type="entry name" value="GGDEF"/>
    <property type="match status" value="1"/>
</dbReference>
<dbReference type="PROSITE" id="PS50883">
    <property type="entry name" value="EAL"/>
    <property type="match status" value="1"/>
</dbReference>
<protein>
    <recommendedName>
        <fullName evidence="6">Diguanylate cyclase (GGDEF) domain-containing protein</fullName>
    </recommendedName>
</protein>
<dbReference type="CDD" id="cd01949">
    <property type="entry name" value="GGDEF"/>
    <property type="match status" value="1"/>
</dbReference>
<name>A0A8J4E384_9ACTN</name>
<dbReference type="InterPro" id="IPR001633">
    <property type="entry name" value="EAL_dom"/>
</dbReference>
<organism evidence="4 5">
    <name type="scientific">Virgisporangium aurantiacum</name>
    <dbReference type="NCBI Taxonomy" id="175570"/>
    <lineage>
        <taxon>Bacteria</taxon>
        <taxon>Bacillati</taxon>
        <taxon>Actinomycetota</taxon>
        <taxon>Actinomycetes</taxon>
        <taxon>Micromonosporales</taxon>
        <taxon>Micromonosporaceae</taxon>
        <taxon>Virgisporangium</taxon>
    </lineage>
</organism>
<evidence type="ECO:0000313" key="4">
    <source>
        <dbReference type="EMBL" id="GIJ59698.1"/>
    </source>
</evidence>
<evidence type="ECO:0000259" key="2">
    <source>
        <dbReference type="PROSITE" id="PS50883"/>
    </source>
</evidence>
<feature type="domain" description="EAL" evidence="2">
    <location>
        <begin position="432"/>
        <end position="684"/>
    </location>
</feature>